<dbReference type="Proteomes" id="UP000567179">
    <property type="component" value="Unassembled WGS sequence"/>
</dbReference>
<dbReference type="EMBL" id="JAACJJ010000028">
    <property type="protein sequence ID" value="KAF5321804.1"/>
    <property type="molecule type" value="Genomic_DNA"/>
</dbReference>
<evidence type="ECO:0000313" key="3">
    <source>
        <dbReference type="Proteomes" id="UP000567179"/>
    </source>
</evidence>
<accession>A0A8H5BEQ2</accession>
<feature type="compositionally biased region" description="Low complexity" evidence="1">
    <location>
        <begin position="142"/>
        <end position="154"/>
    </location>
</feature>
<feature type="compositionally biased region" description="Low complexity" evidence="1">
    <location>
        <begin position="96"/>
        <end position="105"/>
    </location>
</feature>
<evidence type="ECO:0000313" key="2">
    <source>
        <dbReference type="EMBL" id="KAF5321804.1"/>
    </source>
</evidence>
<comment type="caution">
    <text evidence="2">The sequence shown here is derived from an EMBL/GenBank/DDBJ whole genome shotgun (WGS) entry which is preliminary data.</text>
</comment>
<name>A0A8H5BEQ2_9AGAR</name>
<keyword evidence="3" id="KW-1185">Reference proteome</keyword>
<dbReference type="AlphaFoldDB" id="A0A8H5BEQ2"/>
<gene>
    <name evidence="2" type="ORF">D9619_000052</name>
</gene>
<feature type="compositionally biased region" description="Acidic residues" evidence="1">
    <location>
        <begin position="106"/>
        <end position="131"/>
    </location>
</feature>
<proteinExistence type="predicted"/>
<feature type="region of interest" description="Disordered" evidence="1">
    <location>
        <begin position="64"/>
        <end position="233"/>
    </location>
</feature>
<sequence length="233" mass="24269">MAPTARVFLSNRFYEKAIVAGLGVKLEGWTHSEMITPLGIPSRADVELLFRALAHNISIEAREAQGEQVGKKRKERADKVVAKGARLKKARKNADAADANDNINNDGDDDNINNDSDENENCGGNSDDDSDGEHNAGRQGEASNSAHGAGSRSGADGDGGHGNTAGPSHEQRLPSVTKKSKKSSKNGAEQPRKRSKKAAAGNPQVNGASRGGPAAATGACPVGPTEPVSPHNH</sequence>
<dbReference type="OrthoDB" id="2999252at2759"/>
<evidence type="ECO:0000256" key="1">
    <source>
        <dbReference type="SAM" id="MobiDB-lite"/>
    </source>
</evidence>
<reference evidence="2 3" key="1">
    <citation type="journal article" date="2020" name="ISME J.">
        <title>Uncovering the hidden diversity of litter-decomposition mechanisms in mushroom-forming fungi.</title>
        <authorList>
            <person name="Floudas D."/>
            <person name="Bentzer J."/>
            <person name="Ahren D."/>
            <person name="Johansson T."/>
            <person name="Persson P."/>
            <person name="Tunlid A."/>
        </authorList>
    </citation>
    <scope>NUCLEOTIDE SEQUENCE [LARGE SCALE GENOMIC DNA]</scope>
    <source>
        <strain evidence="2 3">CBS 101986</strain>
    </source>
</reference>
<organism evidence="2 3">
    <name type="scientific">Psilocybe cf. subviscida</name>
    <dbReference type="NCBI Taxonomy" id="2480587"/>
    <lineage>
        <taxon>Eukaryota</taxon>
        <taxon>Fungi</taxon>
        <taxon>Dikarya</taxon>
        <taxon>Basidiomycota</taxon>
        <taxon>Agaricomycotina</taxon>
        <taxon>Agaricomycetes</taxon>
        <taxon>Agaricomycetidae</taxon>
        <taxon>Agaricales</taxon>
        <taxon>Agaricineae</taxon>
        <taxon>Strophariaceae</taxon>
        <taxon>Psilocybe</taxon>
    </lineage>
</organism>
<protein>
    <submittedName>
        <fullName evidence="2">Uncharacterized protein</fullName>
    </submittedName>
</protein>